<reference evidence="2 3" key="1">
    <citation type="journal article" date="2017" name="Genome Biol.">
        <title>New reference genome sequences of hot pepper reveal the massive evolution of plant disease-resistance genes by retroduplication.</title>
        <authorList>
            <person name="Kim S."/>
            <person name="Park J."/>
            <person name="Yeom S.I."/>
            <person name="Kim Y.M."/>
            <person name="Seo E."/>
            <person name="Kim K.T."/>
            <person name="Kim M.S."/>
            <person name="Lee J.M."/>
            <person name="Cheong K."/>
            <person name="Shin H.S."/>
            <person name="Kim S.B."/>
            <person name="Han K."/>
            <person name="Lee J."/>
            <person name="Park M."/>
            <person name="Lee H.A."/>
            <person name="Lee H.Y."/>
            <person name="Lee Y."/>
            <person name="Oh S."/>
            <person name="Lee J.H."/>
            <person name="Choi E."/>
            <person name="Choi E."/>
            <person name="Lee S.E."/>
            <person name="Jeon J."/>
            <person name="Kim H."/>
            <person name="Choi G."/>
            <person name="Song H."/>
            <person name="Lee J."/>
            <person name="Lee S.C."/>
            <person name="Kwon J.K."/>
            <person name="Lee H.Y."/>
            <person name="Koo N."/>
            <person name="Hong Y."/>
            <person name="Kim R.W."/>
            <person name="Kang W.H."/>
            <person name="Huh J.H."/>
            <person name="Kang B.C."/>
            <person name="Yang T.J."/>
            <person name="Lee Y.H."/>
            <person name="Bennetzen J.L."/>
            <person name="Choi D."/>
        </authorList>
    </citation>
    <scope>NUCLEOTIDE SEQUENCE [LARGE SCALE GENOMIC DNA]</scope>
    <source>
        <strain evidence="3">cv. PBC81</strain>
    </source>
</reference>
<dbReference type="Proteomes" id="UP000224567">
    <property type="component" value="Unassembled WGS sequence"/>
</dbReference>
<dbReference type="OrthoDB" id="1847170at2759"/>
<evidence type="ECO:0000313" key="2">
    <source>
        <dbReference type="EMBL" id="PHT49214.1"/>
    </source>
</evidence>
<dbReference type="SUPFAM" id="SSF48403">
    <property type="entry name" value="Ankyrin repeat"/>
    <property type="match status" value="1"/>
</dbReference>
<evidence type="ECO:0000256" key="1">
    <source>
        <dbReference type="SAM" id="MobiDB-lite"/>
    </source>
</evidence>
<dbReference type="AlphaFoldDB" id="A0A2G2WVD9"/>
<proteinExistence type="predicted"/>
<dbReference type="PANTHER" id="PTHR24121">
    <property type="entry name" value="NO MECHANORECEPTOR POTENTIAL C, ISOFORM D-RELATED"/>
    <property type="match status" value="1"/>
</dbReference>
<dbReference type="Pfam" id="PF12796">
    <property type="entry name" value="Ank_2"/>
    <property type="match status" value="1"/>
</dbReference>
<dbReference type="InterPro" id="IPR002110">
    <property type="entry name" value="Ankyrin_rpt"/>
</dbReference>
<dbReference type="Gene3D" id="1.25.40.20">
    <property type="entry name" value="Ankyrin repeat-containing domain"/>
    <property type="match status" value="1"/>
</dbReference>
<reference evidence="3" key="2">
    <citation type="journal article" date="2017" name="J. Anim. Genet.">
        <title>Multiple reference genome sequences of hot pepper reveal the massive evolution of plant disease resistance genes by retroduplication.</title>
        <authorList>
            <person name="Kim S."/>
            <person name="Park J."/>
            <person name="Yeom S.-I."/>
            <person name="Kim Y.-M."/>
            <person name="Seo E."/>
            <person name="Kim K.-T."/>
            <person name="Kim M.-S."/>
            <person name="Lee J.M."/>
            <person name="Cheong K."/>
            <person name="Shin H.-S."/>
            <person name="Kim S.-B."/>
            <person name="Han K."/>
            <person name="Lee J."/>
            <person name="Park M."/>
            <person name="Lee H.-A."/>
            <person name="Lee H.-Y."/>
            <person name="Lee Y."/>
            <person name="Oh S."/>
            <person name="Lee J.H."/>
            <person name="Choi E."/>
            <person name="Choi E."/>
            <person name="Lee S.E."/>
            <person name="Jeon J."/>
            <person name="Kim H."/>
            <person name="Choi G."/>
            <person name="Song H."/>
            <person name="Lee J."/>
            <person name="Lee S.-C."/>
            <person name="Kwon J.-K."/>
            <person name="Lee H.-Y."/>
            <person name="Koo N."/>
            <person name="Hong Y."/>
            <person name="Kim R.W."/>
            <person name="Kang W.-H."/>
            <person name="Huh J.H."/>
            <person name="Kang B.-C."/>
            <person name="Yang T.-J."/>
            <person name="Lee Y.-H."/>
            <person name="Bennetzen J.L."/>
            <person name="Choi D."/>
        </authorList>
    </citation>
    <scope>NUCLEOTIDE SEQUENCE [LARGE SCALE GENOMIC DNA]</scope>
    <source>
        <strain evidence="3">cv. PBC81</strain>
    </source>
</reference>
<dbReference type="InterPro" id="IPR036770">
    <property type="entry name" value="Ankyrin_rpt-contain_sf"/>
</dbReference>
<feature type="compositionally biased region" description="Polar residues" evidence="1">
    <location>
        <begin position="79"/>
        <end position="88"/>
    </location>
</feature>
<gene>
    <name evidence="2" type="ORF">CQW23_13422</name>
</gene>
<protein>
    <submittedName>
        <fullName evidence="2">Uncharacterized protein</fullName>
    </submittedName>
</protein>
<organism evidence="2 3">
    <name type="scientific">Capsicum baccatum</name>
    <name type="common">Peruvian pepper</name>
    <dbReference type="NCBI Taxonomy" id="33114"/>
    <lineage>
        <taxon>Eukaryota</taxon>
        <taxon>Viridiplantae</taxon>
        <taxon>Streptophyta</taxon>
        <taxon>Embryophyta</taxon>
        <taxon>Tracheophyta</taxon>
        <taxon>Spermatophyta</taxon>
        <taxon>Magnoliopsida</taxon>
        <taxon>eudicotyledons</taxon>
        <taxon>Gunneridae</taxon>
        <taxon>Pentapetalae</taxon>
        <taxon>asterids</taxon>
        <taxon>lamiids</taxon>
        <taxon>Solanales</taxon>
        <taxon>Solanaceae</taxon>
        <taxon>Solanoideae</taxon>
        <taxon>Capsiceae</taxon>
        <taxon>Capsicum</taxon>
    </lineage>
</organism>
<name>A0A2G2WVD9_CAPBA</name>
<evidence type="ECO:0000313" key="3">
    <source>
        <dbReference type="Proteomes" id="UP000224567"/>
    </source>
</evidence>
<dbReference type="EMBL" id="MLFT02000005">
    <property type="protein sequence ID" value="PHT49214.1"/>
    <property type="molecule type" value="Genomic_DNA"/>
</dbReference>
<accession>A0A2G2WVD9</accession>
<dbReference type="PANTHER" id="PTHR24121:SF22">
    <property type="entry name" value="PROTEIN ACCELERATED CELL DEATH 6-LIKE"/>
    <property type="match status" value="1"/>
</dbReference>
<sequence>MAAHYGRSHFASEVLKITPALLCHQNKKNETALHIEANEGRIEVVHLLLSMEEHYKEMLMTMTDENGDTALHKSIKSNTSAYSSNSGTHGLREIANAME</sequence>
<comment type="caution">
    <text evidence="2">The sequence shown here is derived from an EMBL/GenBank/DDBJ whole genome shotgun (WGS) entry which is preliminary data.</text>
</comment>
<feature type="region of interest" description="Disordered" evidence="1">
    <location>
        <begin position="79"/>
        <end position="99"/>
    </location>
</feature>
<keyword evidence="3" id="KW-1185">Reference proteome</keyword>
<dbReference type="STRING" id="33114.A0A2G2WVD9"/>